<evidence type="ECO:0000256" key="1">
    <source>
        <dbReference type="SAM" id="Coils"/>
    </source>
</evidence>
<accession>A0ABR2YR39</accession>
<dbReference type="EMBL" id="JALJOT010000006">
    <property type="protein sequence ID" value="KAK9909519.1"/>
    <property type="molecule type" value="Genomic_DNA"/>
</dbReference>
<proteinExistence type="predicted"/>
<keyword evidence="1" id="KW-0175">Coiled coil</keyword>
<name>A0ABR2YR39_9CHLO</name>
<gene>
    <name evidence="2" type="ORF">WJX75_003513</name>
</gene>
<keyword evidence="3" id="KW-1185">Reference proteome</keyword>
<protein>
    <submittedName>
        <fullName evidence="2">Uncharacterized protein</fullName>
    </submittedName>
</protein>
<reference evidence="2 3" key="1">
    <citation type="journal article" date="2024" name="Nat. Commun.">
        <title>Phylogenomics reveals the evolutionary origins of lichenization in chlorophyte algae.</title>
        <authorList>
            <person name="Puginier C."/>
            <person name="Libourel C."/>
            <person name="Otte J."/>
            <person name="Skaloud P."/>
            <person name="Haon M."/>
            <person name="Grisel S."/>
            <person name="Petersen M."/>
            <person name="Berrin J.G."/>
            <person name="Delaux P.M."/>
            <person name="Dal Grande F."/>
            <person name="Keller J."/>
        </authorList>
    </citation>
    <scope>NUCLEOTIDE SEQUENCE [LARGE SCALE GENOMIC DNA]</scope>
    <source>
        <strain evidence="2 3">SAG 216-7</strain>
    </source>
</reference>
<evidence type="ECO:0000313" key="3">
    <source>
        <dbReference type="Proteomes" id="UP001491310"/>
    </source>
</evidence>
<sequence>MTKLRKEAALSALVEQQKEKEAVEAENAANNAKLLENIAHERQLRKSIAEMHDSHRAEINAVLDKYQSLLGQGVTWVFPPNLHPLVRECHEPLDHAMGVASVASVLEAVHIR</sequence>
<evidence type="ECO:0000313" key="2">
    <source>
        <dbReference type="EMBL" id="KAK9909519.1"/>
    </source>
</evidence>
<organism evidence="2 3">
    <name type="scientific">Coccomyxa subellipsoidea</name>
    <dbReference type="NCBI Taxonomy" id="248742"/>
    <lineage>
        <taxon>Eukaryota</taxon>
        <taxon>Viridiplantae</taxon>
        <taxon>Chlorophyta</taxon>
        <taxon>core chlorophytes</taxon>
        <taxon>Trebouxiophyceae</taxon>
        <taxon>Trebouxiophyceae incertae sedis</taxon>
        <taxon>Coccomyxaceae</taxon>
        <taxon>Coccomyxa</taxon>
    </lineage>
</organism>
<feature type="coiled-coil region" evidence="1">
    <location>
        <begin position="6"/>
        <end position="35"/>
    </location>
</feature>
<dbReference type="Proteomes" id="UP001491310">
    <property type="component" value="Unassembled WGS sequence"/>
</dbReference>
<comment type="caution">
    <text evidence="2">The sequence shown here is derived from an EMBL/GenBank/DDBJ whole genome shotgun (WGS) entry which is preliminary data.</text>
</comment>